<keyword evidence="1" id="KW-0040">ANK repeat</keyword>
<dbReference type="Pfam" id="PF00023">
    <property type="entry name" value="Ank"/>
    <property type="match status" value="3"/>
</dbReference>
<dbReference type="InterPro" id="IPR000719">
    <property type="entry name" value="Prot_kinase_dom"/>
</dbReference>
<dbReference type="PROSITE" id="PS50011">
    <property type="entry name" value="PROTEIN_KINASE_DOM"/>
    <property type="match status" value="1"/>
</dbReference>
<evidence type="ECO:0000313" key="4">
    <source>
        <dbReference type="EMBL" id="CAF9942398.1"/>
    </source>
</evidence>
<feature type="compositionally biased region" description="Basic and acidic residues" evidence="2">
    <location>
        <begin position="452"/>
        <end position="463"/>
    </location>
</feature>
<feature type="repeat" description="ANK" evidence="1">
    <location>
        <begin position="744"/>
        <end position="779"/>
    </location>
</feature>
<feature type="repeat" description="ANK" evidence="1">
    <location>
        <begin position="1206"/>
        <end position="1238"/>
    </location>
</feature>
<feature type="region of interest" description="Disordered" evidence="2">
    <location>
        <begin position="452"/>
        <end position="474"/>
    </location>
</feature>
<dbReference type="SMART" id="SM00248">
    <property type="entry name" value="ANK"/>
    <property type="match status" value="10"/>
</dbReference>
<gene>
    <name evidence="4" type="ORF">HETSPECPRED_006276</name>
</gene>
<feature type="repeat" description="ANK" evidence="1">
    <location>
        <begin position="961"/>
        <end position="993"/>
    </location>
</feature>
<dbReference type="SUPFAM" id="SSF48403">
    <property type="entry name" value="Ankyrin repeat"/>
    <property type="match status" value="2"/>
</dbReference>
<dbReference type="InterPro" id="IPR011009">
    <property type="entry name" value="Kinase-like_dom_sf"/>
</dbReference>
<dbReference type="Gene3D" id="1.25.40.20">
    <property type="entry name" value="Ankyrin repeat-containing domain"/>
    <property type="match status" value="3"/>
</dbReference>
<name>A0A8H3J8I2_9LECA</name>
<dbReference type="AlphaFoldDB" id="A0A8H3J8I2"/>
<dbReference type="Proteomes" id="UP000664521">
    <property type="component" value="Unassembled WGS sequence"/>
</dbReference>
<protein>
    <recommendedName>
        <fullName evidence="3">Protein kinase domain-containing protein</fullName>
    </recommendedName>
</protein>
<dbReference type="InterPro" id="IPR001245">
    <property type="entry name" value="Ser-Thr/Tyr_kinase_cat_dom"/>
</dbReference>
<feature type="region of interest" description="Disordered" evidence="2">
    <location>
        <begin position="1"/>
        <end position="40"/>
    </location>
</feature>
<dbReference type="GO" id="GO:0005524">
    <property type="term" value="F:ATP binding"/>
    <property type="evidence" value="ECO:0007669"/>
    <property type="project" value="InterPro"/>
</dbReference>
<reference evidence="4" key="1">
    <citation type="submission" date="2021-03" db="EMBL/GenBank/DDBJ databases">
        <authorList>
            <person name="Tagirdzhanova G."/>
        </authorList>
    </citation>
    <scope>NUCLEOTIDE SEQUENCE</scope>
</reference>
<dbReference type="PROSITE" id="PS50297">
    <property type="entry name" value="ANK_REP_REGION"/>
    <property type="match status" value="2"/>
</dbReference>
<dbReference type="EMBL" id="CAJPDS010000406">
    <property type="protein sequence ID" value="CAF9942398.1"/>
    <property type="molecule type" value="Genomic_DNA"/>
</dbReference>
<accession>A0A8H3J8I2</accession>
<comment type="caution">
    <text evidence="4">The sequence shown here is derived from an EMBL/GenBank/DDBJ whole genome shotgun (WGS) entry which is preliminary data.</text>
</comment>
<dbReference type="InterPro" id="IPR008271">
    <property type="entry name" value="Ser/Thr_kinase_AS"/>
</dbReference>
<organism evidence="4 5">
    <name type="scientific">Heterodermia speciosa</name>
    <dbReference type="NCBI Taxonomy" id="116794"/>
    <lineage>
        <taxon>Eukaryota</taxon>
        <taxon>Fungi</taxon>
        <taxon>Dikarya</taxon>
        <taxon>Ascomycota</taxon>
        <taxon>Pezizomycotina</taxon>
        <taxon>Lecanoromycetes</taxon>
        <taxon>OSLEUM clade</taxon>
        <taxon>Lecanoromycetidae</taxon>
        <taxon>Caliciales</taxon>
        <taxon>Physciaceae</taxon>
        <taxon>Heterodermia</taxon>
    </lineage>
</organism>
<evidence type="ECO:0000259" key="3">
    <source>
        <dbReference type="PROSITE" id="PS50011"/>
    </source>
</evidence>
<dbReference type="SMART" id="SM00220">
    <property type="entry name" value="S_TKc"/>
    <property type="match status" value="1"/>
</dbReference>
<feature type="domain" description="Protein kinase" evidence="3">
    <location>
        <begin position="70"/>
        <end position="387"/>
    </location>
</feature>
<keyword evidence="5" id="KW-1185">Reference proteome</keyword>
<dbReference type="Pfam" id="PF07714">
    <property type="entry name" value="PK_Tyr_Ser-Thr"/>
    <property type="match status" value="1"/>
</dbReference>
<evidence type="ECO:0000313" key="5">
    <source>
        <dbReference type="Proteomes" id="UP000664521"/>
    </source>
</evidence>
<evidence type="ECO:0000256" key="1">
    <source>
        <dbReference type="PROSITE-ProRule" id="PRU00023"/>
    </source>
</evidence>
<evidence type="ECO:0000256" key="2">
    <source>
        <dbReference type="SAM" id="MobiDB-lite"/>
    </source>
</evidence>
<dbReference type="PROSITE" id="PS00108">
    <property type="entry name" value="PROTEIN_KINASE_ST"/>
    <property type="match status" value="1"/>
</dbReference>
<dbReference type="GO" id="GO:0004672">
    <property type="term" value="F:protein kinase activity"/>
    <property type="evidence" value="ECO:0007669"/>
    <property type="project" value="InterPro"/>
</dbReference>
<dbReference type="PANTHER" id="PTHR46224:SF64">
    <property type="entry name" value="IQ MOTIF AND ANKYRIN REPEAT DOMAIN-CONTAINING PROTEIN 1"/>
    <property type="match status" value="1"/>
</dbReference>
<feature type="repeat" description="ANK" evidence="1">
    <location>
        <begin position="1069"/>
        <end position="1101"/>
    </location>
</feature>
<dbReference type="SUPFAM" id="SSF81901">
    <property type="entry name" value="HCP-like"/>
    <property type="match status" value="1"/>
</dbReference>
<dbReference type="InterPro" id="IPR036770">
    <property type="entry name" value="Ankyrin_rpt-contain_sf"/>
</dbReference>
<dbReference type="InterPro" id="IPR002110">
    <property type="entry name" value="Ankyrin_rpt"/>
</dbReference>
<proteinExistence type="predicted"/>
<dbReference type="SUPFAM" id="SSF56112">
    <property type="entry name" value="Protein kinase-like (PK-like)"/>
    <property type="match status" value="1"/>
</dbReference>
<dbReference type="Gene3D" id="1.10.510.10">
    <property type="entry name" value="Transferase(Phosphotransferase) domain 1"/>
    <property type="match status" value="1"/>
</dbReference>
<dbReference type="PROSITE" id="PS50088">
    <property type="entry name" value="ANK_REPEAT"/>
    <property type="match status" value="4"/>
</dbReference>
<dbReference type="Gene3D" id="1.25.40.10">
    <property type="entry name" value="Tetratricopeptide repeat domain"/>
    <property type="match status" value="1"/>
</dbReference>
<dbReference type="InterPro" id="IPR051616">
    <property type="entry name" value="Cul2-RING_E3_ligase_SR"/>
</dbReference>
<dbReference type="PANTHER" id="PTHR46224">
    <property type="entry name" value="ANKYRIN REPEAT FAMILY PROTEIN"/>
    <property type="match status" value="1"/>
</dbReference>
<sequence>MSSDRPRTPPRSNFSIEAESDGSERSADSKATATEPPYIPHVSDLLNPALDDIDLSDKSIPPAYLEAEAVDSSILLGHGASFTASLRRLPEGPKTIEVTTHLDGLVITSSKHAPPRPSYVVYKTARIAFDKNGEPLPQYRRAMLSVLTEFHALIHPQLFKHANVIGFLGIAWGSNPFSSSHRLPALIVEYAEHGTLSRVLSMEKGLDYGMKQLLCLDIARGLSALHRTGLVHGDMKAENVLVCSSPSRRYLAKISDFGFSVMTATESENVWMGGTDPWKAPEVKIGPIKADDGSKTDVYSFGLLVWVICLNGHNPFNFVAESVLKEVEIEAIKRDDGLLALARDKLWLSRYLGAGHDPMIDRLYEQALNKLSNQQEIPDTTRTHLMLILPMIRSRLVTELASNIQQKTLVRSLDSIFEYSLQSSPESRDLDIILALLESSLDAPTNSIAQQKEDIEPNKDQGTHAENSAGSPLIEPYAHRVTEGTQKVLDRSFWLSRGYRKHWFSWQNTRDLEPSVQNFIFNSFLVSDRRNKSSDLFLLCSYFMNGYGCKPRMDQALHMLQQAANLGHLLAQAFMYRIWQACRPDDENPGAPYLEDYAKAGSKAALADIVRCYSNDKMASIMKFVRDATGGVGADWLRAPQMLGGYTQSQWIEDDWLMDKVRNANVPLSELLINKRGDSVLHFAAMCGRWVSLKSLVLDHKMDINQRNLLGETPLLCACRAGQGATTIYCLQVFHADASLAAENGETPLHWLIQFGDENTEAIVKDMISRGAKIDAATKVKLSHSYYPASVDIDFHMPGTALAWAVHENRPHIVRTLLKNGADPRYVPAGAALSPLKSAAYYHHHECLRAMIDFLEPTVTQTTTNGKIDPRFAVMYGPLVIQAEDAADKFSMILRSGADYLKRLYATLDLLRENTPYAKFENQMQGSMLYTAVSKAHDEVVEYMFQHNWLVGTINTAIGESRRTPLLEAARWNRETLVRTLLGNGADTHAQAANPFAPEESNWSALHILAHEGHDRDLSLVDILVKTGLPVDGPQENTSTNADVPPDSLGLLPNIGTLSITDRSNSYRSNETPFAVAIRHNAFNLAEKLLSLGADPNSLSIKGGLFVSAFPLTVLGHVIISNARYCQARLNFLLSLDTQPIDFLVEPSRKLTALHRCAMAYQDVAKRAGGAVTREEFDMDTNADIMYELLMKWRQPHELDARCAIDGSTALHLAVGAQNLGVVKSLIDAGASTSIENDNGKTAYQLVTEISERTTNIEEIVALLTPPVTRV</sequence>
<dbReference type="OrthoDB" id="4062651at2759"/>
<dbReference type="InterPro" id="IPR011990">
    <property type="entry name" value="TPR-like_helical_dom_sf"/>
</dbReference>
<dbReference type="Pfam" id="PF12796">
    <property type="entry name" value="Ank_2"/>
    <property type="match status" value="1"/>
</dbReference>